<accession>A0A558DUT6</accession>
<organism evidence="6 7">
    <name type="scientific">Sedimenticola selenatireducens</name>
    <dbReference type="NCBI Taxonomy" id="191960"/>
    <lineage>
        <taxon>Bacteria</taxon>
        <taxon>Pseudomonadati</taxon>
        <taxon>Pseudomonadota</taxon>
        <taxon>Gammaproteobacteria</taxon>
        <taxon>Chromatiales</taxon>
        <taxon>Sedimenticolaceae</taxon>
        <taxon>Sedimenticola</taxon>
    </lineage>
</organism>
<keyword evidence="2" id="KW-0813">Transport</keyword>
<dbReference type="SUPFAM" id="SSF52540">
    <property type="entry name" value="P-loop containing nucleoside triphosphate hydrolases"/>
    <property type="match status" value="1"/>
</dbReference>
<dbReference type="GO" id="GO:0140359">
    <property type="term" value="F:ABC-type transporter activity"/>
    <property type="evidence" value="ECO:0007669"/>
    <property type="project" value="InterPro"/>
</dbReference>
<dbReference type="CDD" id="cd03220">
    <property type="entry name" value="ABC_KpsT_Wzt"/>
    <property type="match status" value="1"/>
</dbReference>
<feature type="domain" description="ABC transporter" evidence="5">
    <location>
        <begin position="4"/>
        <end position="225"/>
    </location>
</feature>
<protein>
    <submittedName>
        <fullName evidence="6">ATP-binding cassette domain-containing protein</fullName>
    </submittedName>
</protein>
<comment type="similarity">
    <text evidence="1">Belongs to the ABC transporter superfamily.</text>
</comment>
<evidence type="ECO:0000256" key="2">
    <source>
        <dbReference type="ARBA" id="ARBA00022448"/>
    </source>
</evidence>
<dbReference type="OrthoDB" id="9778870at2"/>
<reference evidence="6 7" key="1">
    <citation type="submission" date="2019-07" db="EMBL/GenBank/DDBJ databases">
        <title>The pathways for chlorine oxyanion respiration interact through the shared metabolite chlorate.</title>
        <authorList>
            <person name="Barnum T.P."/>
            <person name="Cheng Y."/>
            <person name="Hill K.A."/>
            <person name="Lucas L.N."/>
            <person name="Carlson H.K."/>
            <person name="Coates J.D."/>
        </authorList>
    </citation>
    <scope>NUCLEOTIDE SEQUENCE [LARGE SCALE GENOMIC DNA]</scope>
    <source>
        <strain evidence="6 7">BK-1</strain>
    </source>
</reference>
<keyword evidence="4 6" id="KW-0067">ATP-binding</keyword>
<evidence type="ECO:0000259" key="5">
    <source>
        <dbReference type="PROSITE" id="PS50893"/>
    </source>
</evidence>
<evidence type="ECO:0000256" key="4">
    <source>
        <dbReference type="ARBA" id="ARBA00022840"/>
    </source>
</evidence>
<dbReference type="PANTHER" id="PTHR46743">
    <property type="entry name" value="TEICHOIC ACIDS EXPORT ATP-BINDING PROTEIN TAGH"/>
    <property type="match status" value="1"/>
</dbReference>
<dbReference type="InterPro" id="IPR027417">
    <property type="entry name" value="P-loop_NTPase"/>
</dbReference>
<name>A0A558DUT6_9GAMM</name>
<keyword evidence="7" id="KW-1185">Reference proteome</keyword>
<dbReference type="PROSITE" id="PS50893">
    <property type="entry name" value="ABC_TRANSPORTER_2"/>
    <property type="match status" value="1"/>
</dbReference>
<dbReference type="GO" id="GO:0016887">
    <property type="term" value="F:ATP hydrolysis activity"/>
    <property type="evidence" value="ECO:0007669"/>
    <property type="project" value="InterPro"/>
</dbReference>
<dbReference type="InterPro" id="IPR003439">
    <property type="entry name" value="ABC_transporter-like_ATP-bd"/>
</dbReference>
<dbReference type="InterPro" id="IPR015860">
    <property type="entry name" value="ABC_transpr_TagH-like"/>
</dbReference>
<dbReference type="InterPro" id="IPR003593">
    <property type="entry name" value="AAA+_ATPase"/>
</dbReference>
<comment type="caution">
    <text evidence="6">The sequence shown here is derived from an EMBL/GenBank/DDBJ whole genome shotgun (WGS) entry which is preliminary data.</text>
</comment>
<proteinExistence type="inferred from homology"/>
<sequence>MLGLRRFGFKTKSAAKEFAALSEISLDVPRGHRIGIVGRNGAGKTTLLKLICGNYSPTHGSVEINGTVQALMSVGLGFHPEYTGRENIEASLQYNGLRQDEYKEAIDEIIEFCELGEFIDQPFKTYSLGMQARLMFAAATAVQPDILIVDEVLGAGDAYFVAKSKARVEKLVSSGCTMLLVSHSMQQILELCDEAIWLDQGAIRMHDNAFLVVKAYEEHLQGPIKHASSVMSERFVGKENELELNLNNASDYPEKLLTEKRGLELPKSIRLQEPEFMPHSMATCFPDTELIDTLDFVAPGGISRWNSDAGLKVCGFTVIGERGRTNKLFTLQPAKIAISIIAEESGKYDCRYGIVVDDMMGRSVIRIFSPADQFNIIKGAKRNIEIVLNPLQIGPGEYTIGVSILANAPIQYLQNTSRYDLLSRSFSISVELPSSLSLFGAAFMHSAEWNFS</sequence>
<dbReference type="InterPro" id="IPR017871">
    <property type="entry name" value="ABC_transporter-like_CS"/>
</dbReference>
<keyword evidence="3" id="KW-0547">Nucleotide-binding</keyword>
<dbReference type="InterPro" id="IPR050683">
    <property type="entry name" value="Bact_Polysacc_Export_ATP-bd"/>
</dbReference>
<evidence type="ECO:0000256" key="1">
    <source>
        <dbReference type="ARBA" id="ARBA00005417"/>
    </source>
</evidence>
<dbReference type="Pfam" id="PF00005">
    <property type="entry name" value="ABC_tran"/>
    <property type="match status" value="1"/>
</dbReference>
<evidence type="ECO:0000313" key="7">
    <source>
        <dbReference type="Proteomes" id="UP000316649"/>
    </source>
</evidence>
<dbReference type="PROSITE" id="PS00211">
    <property type="entry name" value="ABC_TRANSPORTER_1"/>
    <property type="match status" value="1"/>
</dbReference>
<dbReference type="GO" id="GO:0016020">
    <property type="term" value="C:membrane"/>
    <property type="evidence" value="ECO:0007669"/>
    <property type="project" value="InterPro"/>
</dbReference>
<dbReference type="SMART" id="SM00382">
    <property type="entry name" value="AAA"/>
    <property type="match status" value="1"/>
</dbReference>
<dbReference type="GO" id="GO:0005524">
    <property type="term" value="F:ATP binding"/>
    <property type="evidence" value="ECO:0007669"/>
    <property type="project" value="UniProtKB-KW"/>
</dbReference>
<dbReference type="AlphaFoldDB" id="A0A558DUT6"/>
<evidence type="ECO:0000256" key="3">
    <source>
        <dbReference type="ARBA" id="ARBA00022741"/>
    </source>
</evidence>
<dbReference type="Gene3D" id="3.40.50.300">
    <property type="entry name" value="P-loop containing nucleotide triphosphate hydrolases"/>
    <property type="match status" value="1"/>
</dbReference>
<gene>
    <name evidence="6" type="ORF">FHP88_12595</name>
</gene>
<dbReference type="Proteomes" id="UP000316649">
    <property type="component" value="Unassembled WGS sequence"/>
</dbReference>
<dbReference type="PANTHER" id="PTHR46743:SF2">
    <property type="entry name" value="TEICHOIC ACIDS EXPORT ATP-BINDING PROTEIN TAGH"/>
    <property type="match status" value="1"/>
</dbReference>
<evidence type="ECO:0000313" key="6">
    <source>
        <dbReference type="EMBL" id="TVO72556.1"/>
    </source>
</evidence>
<dbReference type="EMBL" id="VMNH01000016">
    <property type="protein sequence ID" value="TVO72556.1"/>
    <property type="molecule type" value="Genomic_DNA"/>
</dbReference>